<feature type="transmembrane region" description="Helical" evidence="13">
    <location>
        <begin position="1596"/>
        <end position="1619"/>
    </location>
</feature>
<feature type="domain" description="Ion transport" evidence="14">
    <location>
        <begin position="736"/>
        <end position="818"/>
    </location>
</feature>
<keyword evidence="10" id="KW-0407">Ion channel</keyword>
<evidence type="ECO:0000256" key="11">
    <source>
        <dbReference type="SAM" id="Coils"/>
    </source>
</evidence>
<evidence type="ECO:0000256" key="9">
    <source>
        <dbReference type="ARBA" id="ARBA00023180"/>
    </source>
</evidence>
<dbReference type="GO" id="GO:0086010">
    <property type="term" value="P:membrane depolarization during action potential"/>
    <property type="evidence" value="ECO:0007669"/>
    <property type="project" value="TreeGrafter"/>
</dbReference>
<feature type="domain" description="Ion transport" evidence="14">
    <location>
        <begin position="1674"/>
        <end position="1781"/>
    </location>
</feature>
<evidence type="ECO:0000256" key="5">
    <source>
        <dbReference type="ARBA" id="ARBA00022882"/>
    </source>
</evidence>
<evidence type="ECO:0000259" key="14">
    <source>
        <dbReference type="Pfam" id="PF00520"/>
    </source>
</evidence>
<dbReference type="GO" id="GO:0005248">
    <property type="term" value="F:voltage-gated sodium channel activity"/>
    <property type="evidence" value="ECO:0007669"/>
    <property type="project" value="TreeGrafter"/>
</dbReference>
<organism evidence="15 16">
    <name type="scientific">Rhipicephalus microplus</name>
    <name type="common">Cattle tick</name>
    <name type="synonym">Boophilus microplus</name>
    <dbReference type="NCBI Taxonomy" id="6941"/>
    <lineage>
        <taxon>Eukaryota</taxon>
        <taxon>Metazoa</taxon>
        <taxon>Ecdysozoa</taxon>
        <taxon>Arthropoda</taxon>
        <taxon>Chelicerata</taxon>
        <taxon>Arachnida</taxon>
        <taxon>Acari</taxon>
        <taxon>Parasitiformes</taxon>
        <taxon>Ixodida</taxon>
        <taxon>Ixodoidea</taxon>
        <taxon>Ixodidae</taxon>
        <taxon>Rhipicephalinae</taxon>
        <taxon>Rhipicephalus</taxon>
        <taxon>Boophilus</taxon>
    </lineage>
</organism>
<evidence type="ECO:0000256" key="2">
    <source>
        <dbReference type="ARBA" id="ARBA00022448"/>
    </source>
</evidence>
<feature type="compositionally biased region" description="Low complexity" evidence="12">
    <location>
        <begin position="650"/>
        <end position="665"/>
    </location>
</feature>
<feature type="transmembrane region" description="Helical" evidence="13">
    <location>
        <begin position="270"/>
        <end position="288"/>
    </location>
</feature>
<feature type="transmembrane region" description="Helical" evidence="13">
    <location>
        <begin position="308"/>
        <end position="333"/>
    </location>
</feature>
<feature type="transmembrane region" description="Helical" evidence="13">
    <location>
        <begin position="1359"/>
        <end position="1379"/>
    </location>
</feature>
<feature type="compositionally biased region" description="Low complexity" evidence="12">
    <location>
        <begin position="971"/>
        <end position="980"/>
    </location>
</feature>
<protein>
    <recommendedName>
        <fullName evidence="14">Ion transport domain-containing protein</fullName>
    </recommendedName>
</protein>
<dbReference type="Gene3D" id="1.20.120.350">
    <property type="entry name" value="Voltage-gated potassium channels. Chain C"/>
    <property type="match status" value="4"/>
</dbReference>
<dbReference type="InterPro" id="IPR027359">
    <property type="entry name" value="Volt_channel_dom_sf"/>
</dbReference>
<feature type="compositionally biased region" description="Basic and acidic residues" evidence="12">
    <location>
        <begin position="2047"/>
        <end position="2056"/>
    </location>
</feature>
<dbReference type="PRINTS" id="PR01629">
    <property type="entry name" value="TVDCCALPHA1"/>
</dbReference>
<feature type="domain" description="Ion transport" evidence="14">
    <location>
        <begin position="1837"/>
        <end position="1924"/>
    </location>
</feature>
<comment type="subcellular location">
    <subcellularLocation>
        <location evidence="1">Membrane</location>
        <topology evidence="1">Multi-pass membrane protein</topology>
    </subcellularLocation>
</comment>
<keyword evidence="2" id="KW-0813">Transport</keyword>
<keyword evidence="7" id="KW-0406">Ion transport</keyword>
<dbReference type="GO" id="GO:0005891">
    <property type="term" value="C:voltage-gated calcium channel complex"/>
    <property type="evidence" value="ECO:0007669"/>
    <property type="project" value="InterPro"/>
</dbReference>
<feature type="compositionally biased region" description="Low complexity" evidence="12">
    <location>
        <begin position="562"/>
        <end position="581"/>
    </location>
</feature>
<feature type="transmembrane region" description="Helical" evidence="13">
    <location>
        <begin position="70"/>
        <end position="89"/>
    </location>
</feature>
<evidence type="ECO:0000256" key="10">
    <source>
        <dbReference type="ARBA" id="ARBA00023303"/>
    </source>
</evidence>
<feature type="region of interest" description="Disordered" evidence="12">
    <location>
        <begin position="874"/>
        <end position="899"/>
    </location>
</feature>
<keyword evidence="11" id="KW-0175">Coiled coil</keyword>
<evidence type="ECO:0000313" key="15">
    <source>
        <dbReference type="EMBL" id="KAH8036846.1"/>
    </source>
</evidence>
<dbReference type="GO" id="GO:0070509">
    <property type="term" value="P:calcium ion import"/>
    <property type="evidence" value="ECO:0007669"/>
    <property type="project" value="TreeGrafter"/>
</dbReference>
<feature type="compositionally biased region" description="Polar residues" evidence="12">
    <location>
        <begin position="2067"/>
        <end position="2079"/>
    </location>
</feature>
<evidence type="ECO:0000256" key="1">
    <source>
        <dbReference type="ARBA" id="ARBA00004141"/>
    </source>
</evidence>
<feature type="region of interest" description="Disordered" evidence="12">
    <location>
        <begin position="640"/>
        <end position="709"/>
    </location>
</feature>
<keyword evidence="9" id="KW-0325">Glycoprotein</keyword>
<feature type="compositionally biased region" description="Acidic residues" evidence="12">
    <location>
        <begin position="689"/>
        <end position="704"/>
    </location>
</feature>
<feature type="transmembrane region" description="Helical" evidence="13">
    <location>
        <begin position="1391"/>
        <end position="1413"/>
    </location>
</feature>
<feature type="compositionally biased region" description="Polar residues" evidence="12">
    <location>
        <begin position="535"/>
        <end position="550"/>
    </location>
</feature>
<dbReference type="FunFam" id="1.10.287.70:FF:000018">
    <property type="entry name" value="Voltage-dependent T-type calcium channel subunit alpha"/>
    <property type="match status" value="1"/>
</dbReference>
<feature type="compositionally biased region" description="Basic and acidic residues" evidence="12">
    <location>
        <begin position="874"/>
        <end position="889"/>
    </location>
</feature>
<dbReference type="Proteomes" id="UP000821866">
    <property type="component" value="Chromosome 10"/>
</dbReference>
<dbReference type="VEuPathDB" id="VectorBase:LOC119187545"/>
<feature type="transmembrane region" description="Helical" evidence="13">
    <location>
        <begin position="1709"/>
        <end position="1727"/>
    </location>
</feature>
<evidence type="ECO:0000256" key="6">
    <source>
        <dbReference type="ARBA" id="ARBA00022989"/>
    </source>
</evidence>
<dbReference type="GO" id="GO:0008332">
    <property type="term" value="F:low voltage-gated calcium channel activity"/>
    <property type="evidence" value="ECO:0007669"/>
    <property type="project" value="TreeGrafter"/>
</dbReference>
<feature type="transmembrane region" description="Helical" evidence="13">
    <location>
        <begin position="1676"/>
        <end position="1697"/>
    </location>
</feature>
<dbReference type="FunFam" id="1.20.120.350:FF:000008">
    <property type="entry name" value="Voltage-dependent T-type calcium channel subunit alpha"/>
    <property type="match status" value="1"/>
</dbReference>
<dbReference type="GO" id="GO:0043005">
    <property type="term" value="C:neuron projection"/>
    <property type="evidence" value="ECO:0007669"/>
    <property type="project" value="TreeGrafter"/>
</dbReference>
<feature type="transmembrane region" description="Helical" evidence="13">
    <location>
        <begin position="1892"/>
        <end position="1913"/>
    </location>
</feature>
<dbReference type="GO" id="GO:0001518">
    <property type="term" value="C:voltage-gated sodium channel complex"/>
    <property type="evidence" value="ECO:0007669"/>
    <property type="project" value="TreeGrafter"/>
</dbReference>
<dbReference type="InterPro" id="IPR043203">
    <property type="entry name" value="VGCC_Ca_Na"/>
</dbReference>
<dbReference type="Pfam" id="PF00520">
    <property type="entry name" value="Ion_trans"/>
    <property type="match status" value="5"/>
</dbReference>
<evidence type="ECO:0000256" key="3">
    <source>
        <dbReference type="ARBA" id="ARBA00022692"/>
    </source>
</evidence>
<sequence>MRVCVVCVRRLSNLFAYAASLTALLPITWFERVSMLVILLNCVTLGMYQPCADDGCVSARCRLLQVFDDLIFAFFAIEMTIKVLAMGLLGRSAYLAEAALEYVLDVGNINLSAIRTIRVLRPLRAINRIPSMRILVMLLLDTLPMLGNVLLLCFFVFFIFGIVGVQLWAGLLRQRCYLVLPDDNISIPSPISSYYQGLDAEKDFICSTEKDNGMHRCNGLPPLVLPSGLICNASAQPHSANAPTNVSCVNWNQYYTNCTAGDKNPFQGSISFDNIGLAWVAIFLVISLEGWSDIMYYVQDAHSFWDWIYFVLLIVIGSFFMINLCLVVIATQFSETKKREMERMRLERARYHSSSTLASTSVSDSGCYTQIIKYLTHLGRRAKRRFLRWYRRRKRRRALPRSHPEAQLAGPEMAISPVSATGVHHSRSSRYHPDDGCPLDECHSHCSSESGSSCSSSPTPSAAALPALFEETCDEAAATECCHMLALPPHASPEVSDVDLAASPRRPSCLRVNAGSSNNNAPGVLDPPAVTIEHTGSTRTCSGKSVSLQAPMTPEGSSELRPLGSVASGSSSSHHLPTTTATGGGGATLTCAELLAFSGAQSAALAASFASNFAMHRFYSTLSKGTKHYSAPQLTFHSHGASRHRCANGSPSPSSTSSASSSSACSRHHRHRHHPHDDERASYSSSSGTEDEEDSWYSEYEDELSGGSGGTRVRYRGPCCRFWKARQAQLRRLVGHQYFQRGILTAILVNTLSMGIEYHDQPQELTLAVEISNLIFTGIFGLEMLLKILAEGFLSYISSGFNLFDGVIVILSCLGMHLFGGKFCVRTDETTLCTCSDLYNPAVKCFCDRKHFNSFLWATVTVFQGDRKKSTEALKDTADTEADGDKKCASQDAEDDPKDNIMKETRMLSQPAACGCKADGNDEPGPLPCVPPIITRTAATPQGSPSATLEMPLREFGNRLSPLTALYVPPSSSSYSSETSGRITPSATPRLSRSPSNRSSSSGAAATGGGAALLPVPRPASAFIRNDVPSPSNGRRRRRSCVSPAPALARRGSPPPSPPGSPLIKLHRQGSGSANGRRRSSADSDTDSLLDAELTSSQDSSCLLVVSPPLNNVIVGQNGGGSASASDHSHCNGGVLPGLNNGANGASVNSNNNHNNSNNHHHHGNNSAHRPTSLPKRPNVLAKQNNMAAAGCTSASPRNHEPVDERAEAAAYLAQSPTVITSDSGGRPTYMPLSRQNSIQSQHGGGGGASVLASRHNSLSGSGISYAETRHNSLLVKPSGKKISTEGGAVLHVKVDNTAAAAATLVYGERVVNVPKLCWYFEPQWWRWCFENRQDYALFLFPPDSKVRMYCNRLTDGRWFDYTVLAFIALNCITLAMERPNIPPRSLERELLIAANYTFTVVFAFEMLVKVIAKGLWYGDKAYFKSGWNKMDGVLVTISLVDFLLTFVADGSPRIFGILRVFRLLRSLRPLRVINRAPGLKLVVQTLMSSLRPIGNIVLICCTFFIIFGILGVQLFKGSFYFCEGPDVKGVRTKEDCLERGMAWTNRKYNFDHLGQALMALFVLSSKDGWVNIMYSGLDAVGEGIQPVENYNEWRLLYFISFLLLVAFFVLNMFVGVVVENFHRCREEQEREERALRAAKRARKLEKKRRRMRETPYYAGYSRPRLFTHNIVTSKYFDLAIAAVIGLNVVTMAMEFYRMPLELEYALKIFNYFFTAVFLLELSMKVVALGIPRYLADKWNQLDILIVILSIMGIVLEEMKSDLIPINPTIIRVMRVLRIARGNAETIEDGQGNPCFAGYRDASASAGRKPRPALLPSFLHLRCTWQCDESHPCQGLGEHAHFHNFGMAFLTLFRVATGDNWNGIMKDTLRDECDSRSDCVRNCCVSAVIAPLYFVVFVLMAQFVLVNVVVAVLMKHLEESHKQADDELDMEAELQEEMEQEERQLLEAKASGESTSSTLPVINICIPDQPDVMSREKSFSSSSSSGVGPEDIDVINVELACVETTAPPPDINLRRASPDNGSTDKVAVADLRSCALKSENLQMTTSTDEKDPREESVEPGSGDSFDSEQSGEPPQASTFTSGSTSPSDEESETTSTSTSKLRYLLPNYPELSKAVDPDSSESTSWTFSAELPSSLRTTVGADATDDENEDADARTPTATALAAGDTATVAPVVVVAEENNGDLVAIQPGSDSAS</sequence>
<dbReference type="PANTHER" id="PTHR10037:SF230">
    <property type="entry name" value="CA[2+]-CHANNEL PROTEIN ALPHA[[1]] SUBUNIT T, ISOFORM F"/>
    <property type="match status" value="1"/>
</dbReference>
<dbReference type="InterPro" id="IPR005445">
    <property type="entry name" value="VDCC_T_a1"/>
</dbReference>
<feature type="domain" description="Ion transport" evidence="14">
    <location>
        <begin position="28"/>
        <end position="340"/>
    </location>
</feature>
<evidence type="ECO:0000256" key="7">
    <source>
        <dbReference type="ARBA" id="ARBA00023065"/>
    </source>
</evidence>
<dbReference type="SUPFAM" id="SSF81324">
    <property type="entry name" value="Voltage-gated potassium channels"/>
    <property type="match status" value="4"/>
</dbReference>
<keyword evidence="16" id="KW-1185">Reference proteome</keyword>
<reference evidence="15" key="2">
    <citation type="submission" date="2021-09" db="EMBL/GenBank/DDBJ databases">
        <authorList>
            <person name="Jia N."/>
            <person name="Wang J."/>
            <person name="Shi W."/>
            <person name="Du L."/>
            <person name="Sun Y."/>
            <person name="Zhan W."/>
            <person name="Jiang J."/>
            <person name="Wang Q."/>
            <person name="Zhang B."/>
            <person name="Ji P."/>
            <person name="Sakyi L.B."/>
            <person name="Cui X."/>
            <person name="Yuan T."/>
            <person name="Jiang B."/>
            <person name="Yang W."/>
            <person name="Lam T.T.-Y."/>
            <person name="Chang Q."/>
            <person name="Ding S."/>
            <person name="Wang X."/>
            <person name="Zhu J."/>
            <person name="Ruan X."/>
            <person name="Zhao L."/>
            <person name="Wei J."/>
            <person name="Que T."/>
            <person name="Du C."/>
            <person name="Cheng J."/>
            <person name="Dai P."/>
            <person name="Han X."/>
            <person name="Huang E."/>
            <person name="Gao Y."/>
            <person name="Liu J."/>
            <person name="Shao H."/>
            <person name="Ye R."/>
            <person name="Li L."/>
            <person name="Wei W."/>
            <person name="Wang X."/>
            <person name="Wang C."/>
            <person name="Huo Q."/>
            <person name="Li W."/>
            <person name="Guo W."/>
            <person name="Chen H."/>
            <person name="Chen S."/>
            <person name="Zhou L."/>
            <person name="Zhou L."/>
            <person name="Ni X."/>
            <person name="Tian J."/>
            <person name="Zhou Y."/>
            <person name="Sheng Y."/>
            <person name="Liu T."/>
            <person name="Pan Y."/>
            <person name="Xia L."/>
            <person name="Li J."/>
            <person name="Zhao F."/>
            <person name="Cao W."/>
        </authorList>
    </citation>
    <scope>NUCLEOTIDE SEQUENCE</scope>
    <source>
        <strain evidence="15">Rmic-2018</strain>
        <tissue evidence="15">Larvae</tissue>
    </source>
</reference>
<feature type="compositionally biased region" description="Low complexity" evidence="12">
    <location>
        <begin position="1140"/>
        <end position="1158"/>
    </location>
</feature>
<feature type="domain" description="Ion transport" evidence="14">
    <location>
        <begin position="1358"/>
        <end position="1629"/>
    </location>
</feature>
<evidence type="ECO:0000256" key="12">
    <source>
        <dbReference type="SAM" id="MobiDB-lite"/>
    </source>
</evidence>
<evidence type="ECO:0000256" key="8">
    <source>
        <dbReference type="ARBA" id="ARBA00023136"/>
    </source>
</evidence>
<name>A0A9J6ER42_RHIMP</name>
<feature type="coiled-coil region" evidence="11">
    <location>
        <begin position="1914"/>
        <end position="1951"/>
    </location>
</feature>
<feature type="compositionally biased region" description="Low complexity" evidence="12">
    <location>
        <begin position="989"/>
        <end position="1005"/>
    </location>
</feature>
<feature type="compositionally biased region" description="Low complexity" evidence="12">
    <location>
        <begin position="1043"/>
        <end position="1052"/>
    </location>
</feature>
<feature type="transmembrane region" description="Helical" evidence="13">
    <location>
        <begin position="149"/>
        <end position="171"/>
    </location>
</feature>
<keyword evidence="5" id="KW-0851">Voltage-gated channel</keyword>
<dbReference type="InterPro" id="IPR005821">
    <property type="entry name" value="Ion_trans_dom"/>
</dbReference>
<dbReference type="PANTHER" id="PTHR10037">
    <property type="entry name" value="VOLTAGE-GATED CATION CHANNEL CALCIUM AND SODIUM"/>
    <property type="match status" value="1"/>
</dbReference>
<feature type="region of interest" description="Disordered" evidence="12">
    <location>
        <begin position="1120"/>
        <end position="1178"/>
    </location>
</feature>
<gene>
    <name evidence="15" type="ORF">HPB51_006115</name>
</gene>
<dbReference type="EMBL" id="JABSTU010000002">
    <property type="protein sequence ID" value="KAH8036846.1"/>
    <property type="molecule type" value="Genomic_DNA"/>
</dbReference>
<reference evidence="15" key="1">
    <citation type="journal article" date="2020" name="Cell">
        <title>Large-Scale Comparative Analyses of Tick Genomes Elucidate Their Genetic Diversity and Vector Capacities.</title>
        <authorList>
            <consortium name="Tick Genome and Microbiome Consortium (TIGMIC)"/>
            <person name="Jia N."/>
            <person name="Wang J."/>
            <person name="Shi W."/>
            <person name="Du L."/>
            <person name="Sun Y."/>
            <person name="Zhan W."/>
            <person name="Jiang J.F."/>
            <person name="Wang Q."/>
            <person name="Zhang B."/>
            <person name="Ji P."/>
            <person name="Bell-Sakyi L."/>
            <person name="Cui X.M."/>
            <person name="Yuan T.T."/>
            <person name="Jiang B.G."/>
            <person name="Yang W.F."/>
            <person name="Lam T.T."/>
            <person name="Chang Q.C."/>
            <person name="Ding S.J."/>
            <person name="Wang X.J."/>
            <person name="Zhu J.G."/>
            <person name="Ruan X.D."/>
            <person name="Zhao L."/>
            <person name="Wei J.T."/>
            <person name="Ye R.Z."/>
            <person name="Que T.C."/>
            <person name="Du C.H."/>
            <person name="Zhou Y.H."/>
            <person name="Cheng J.X."/>
            <person name="Dai P.F."/>
            <person name="Guo W.B."/>
            <person name="Han X.H."/>
            <person name="Huang E.J."/>
            <person name="Li L.F."/>
            <person name="Wei W."/>
            <person name="Gao Y.C."/>
            <person name="Liu J.Z."/>
            <person name="Shao H.Z."/>
            <person name="Wang X."/>
            <person name="Wang C.C."/>
            <person name="Yang T.C."/>
            <person name="Huo Q.B."/>
            <person name="Li W."/>
            <person name="Chen H.Y."/>
            <person name="Chen S.E."/>
            <person name="Zhou L.G."/>
            <person name="Ni X.B."/>
            <person name="Tian J.H."/>
            <person name="Sheng Y."/>
            <person name="Liu T."/>
            <person name="Pan Y.S."/>
            <person name="Xia L.Y."/>
            <person name="Li J."/>
            <person name="Zhao F."/>
            <person name="Cao W.C."/>
        </authorList>
    </citation>
    <scope>NUCLEOTIDE SEQUENCE</scope>
    <source>
        <strain evidence="15">Rmic-2018</strain>
    </source>
</reference>
<keyword evidence="4" id="KW-0677">Repeat</keyword>
<accession>A0A9J6ER42</accession>
<proteinExistence type="predicted"/>
<dbReference type="VEuPathDB" id="VectorBase:LOC119179302"/>
<dbReference type="FunFam" id="1.20.120.350:FF:000009">
    <property type="entry name" value="Voltage-dependent T-type calcium channel subunit alpha"/>
    <property type="match status" value="1"/>
</dbReference>
<evidence type="ECO:0000256" key="4">
    <source>
        <dbReference type="ARBA" id="ARBA00022737"/>
    </source>
</evidence>
<dbReference type="Gene3D" id="1.10.287.70">
    <property type="match status" value="2"/>
</dbReference>
<evidence type="ECO:0000313" key="16">
    <source>
        <dbReference type="Proteomes" id="UP000821866"/>
    </source>
</evidence>
<keyword evidence="8 13" id="KW-0472">Membrane</keyword>
<keyword evidence="6 13" id="KW-1133">Transmembrane helix</keyword>
<feature type="region of interest" description="Disordered" evidence="12">
    <location>
        <begin position="2037"/>
        <end position="2132"/>
    </location>
</feature>
<evidence type="ECO:0000256" key="13">
    <source>
        <dbReference type="SAM" id="Phobius"/>
    </source>
</evidence>
<comment type="caution">
    <text evidence="15">The sequence shown here is derived from an EMBL/GenBank/DDBJ whole genome shotgun (WGS) entry which is preliminary data.</text>
</comment>
<feature type="transmembrane region" description="Helical" evidence="13">
    <location>
        <begin position="12"/>
        <end position="30"/>
    </location>
</feature>
<feature type="transmembrane region" description="Helical" evidence="13">
    <location>
        <begin position="1497"/>
        <end position="1516"/>
    </location>
</feature>
<feature type="region of interest" description="Disordered" evidence="12">
    <location>
        <begin position="535"/>
        <end position="583"/>
    </location>
</feature>
<feature type="transmembrane region" description="Helical" evidence="13">
    <location>
        <begin position="1433"/>
        <end position="1462"/>
    </location>
</feature>
<keyword evidence="3 13" id="KW-0812">Transmembrane</keyword>
<feature type="region of interest" description="Disordered" evidence="12">
    <location>
        <begin position="969"/>
        <end position="1089"/>
    </location>
</feature>